<comment type="caution">
    <text evidence="2">The sequence shown here is derived from an EMBL/GenBank/DDBJ whole genome shotgun (WGS) entry which is preliminary data.</text>
</comment>
<name>A0A9P7KJY6_9AGAR</name>
<dbReference type="GO" id="GO:0009063">
    <property type="term" value="P:amino acid catabolic process"/>
    <property type="evidence" value="ECO:0007669"/>
    <property type="project" value="TreeGrafter"/>
</dbReference>
<organism evidence="2 3">
    <name type="scientific">Sphagnurus paluster</name>
    <dbReference type="NCBI Taxonomy" id="117069"/>
    <lineage>
        <taxon>Eukaryota</taxon>
        <taxon>Fungi</taxon>
        <taxon>Dikarya</taxon>
        <taxon>Basidiomycota</taxon>
        <taxon>Agaricomycotina</taxon>
        <taxon>Agaricomycetes</taxon>
        <taxon>Agaricomycetidae</taxon>
        <taxon>Agaricales</taxon>
        <taxon>Tricholomatineae</taxon>
        <taxon>Lyophyllaceae</taxon>
        <taxon>Sphagnurus</taxon>
    </lineage>
</organism>
<proteinExistence type="predicted"/>
<dbReference type="Proteomes" id="UP000717328">
    <property type="component" value="Unassembled WGS sequence"/>
</dbReference>
<dbReference type="PANTHER" id="PTHR10742:SF342">
    <property type="entry name" value="AMINE OXIDASE"/>
    <property type="match status" value="1"/>
</dbReference>
<keyword evidence="3" id="KW-1185">Reference proteome</keyword>
<dbReference type="OrthoDB" id="7777654at2759"/>
<reference evidence="2" key="2">
    <citation type="submission" date="2021-10" db="EMBL/GenBank/DDBJ databases">
        <title>Phylogenomics reveals ancestral predisposition of the termite-cultivated fungus Termitomyces towards a domesticated lifestyle.</title>
        <authorList>
            <person name="Auxier B."/>
            <person name="Grum-Grzhimaylo A."/>
            <person name="Cardenas M.E."/>
            <person name="Lodge J.D."/>
            <person name="Laessoe T."/>
            <person name="Pedersen O."/>
            <person name="Smith M.E."/>
            <person name="Kuyper T.W."/>
            <person name="Franco-Molano E.A."/>
            <person name="Baroni T.J."/>
            <person name="Aanen D.K."/>
        </authorList>
    </citation>
    <scope>NUCLEOTIDE SEQUENCE</scope>
    <source>
        <strain evidence="2">D49</strain>
    </source>
</reference>
<dbReference type="Gene3D" id="3.50.50.60">
    <property type="entry name" value="FAD/NAD(P)-binding domain"/>
    <property type="match status" value="1"/>
</dbReference>
<protein>
    <recommendedName>
        <fullName evidence="1">Amine oxidase domain-containing protein</fullName>
    </recommendedName>
</protein>
<dbReference type="EMBL" id="JABCKI010000119">
    <property type="protein sequence ID" value="KAG5652529.1"/>
    <property type="molecule type" value="Genomic_DNA"/>
</dbReference>
<sequence length="793" mass="88499">MSRPKLASATGTSFKIDIPKGWFTTISIVSRKTYNHLVTVKYEYSGFDRTARICDTYGVSNEVMKDIISGEVTLGIIPQDDPQTINIDAYYSTVGNIKRQALENDKYRSTRANVITNNKPASAPKEFPDYTTFLVGLINTYSSETARNTDLVQIFVEDEPASAQVPGAPEFDDVIIAVNILQGFAQPAPPPVDTGSQALTQTGKEAVQEYQQQFTDPTKPGPYIPIPPVIPVPVYPPSTLPVGILGAGVSGLYIAMILDTLGIKYEILEGSPRVGGRLYTHNFPTNQGKYQYYDVGAMRYPDTSFMQRTFDLARNRLGLKDQMLPYIRGNDNAFLNFNGVTVTKATNKVASANKTDIFNASETKGGNVPDSNVAAGSGVFWDVILGDLRQLFVDNTFDVAFQKLKDLDGHTVTSYLTFVKKIPYNVIKWYETMESRTGLFDQSLTETVLASLVFNDPRFQGKDIDWFCFDGGSEIIHKAMTDRIQTKPVLNHRAVILKETDNGQSVTVTFDLSGGPRQLAVSQIEKKYSNVISTMSMACLRMVDLDKIYLSNGQRGAIRQLTYTPSIKIGLQFKTPWWEKLGIVGGQSSTDRPIRDVVYPSYGPDQSHTGYQNFKKSNCMIASYSGMQDSQRMGGLMKGRGTPEEKILLDLVMRDLAALHNVNVDDLWNEYEDYYPWDFYRDQFQLGAFCQFGPGQFKYTYPYLTQPASRQQRLHFAGDATSTFHGWVAGALNSAWRAVLGLLLAHPEINPNPSEDIVAKFKNLWGPSEEWDPKDIAVHNYIAQELTKIQATP</sequence>
<dbReference type="SUPFAM" id="SSF54373">
    <property type="entry name" value="FAD-linked reductases, C-terminal domain"/>
    <property type="match status" value="1"/>
</dbReference>
<dbReference type="InterPro" id="IPR036188">
    <property type="entry name" value="FAD/NAD-bd_sf"/>
</dbReference>
<dbReference type="PANTHER" id="PTHR10742">
    <property type="entry name" value="FLAVIN MONOAMINE OXIDASE"/>
    <property type="match status" value="1"/>
</dbReference>
<evidence type="ECO:0000259" key="1">
    <source>
        <dbReference type="Pfam" id="PF01593"/>
    </source>
</evidence>
<dbReference type="Gene3D" id="3.90.660.10">
    <property type="match status" value="1"/>
</dbReference>
<dbReference type="SUPFAM" id="SSF51905">
    <property type="entry name" value="FAD/NAD(P)-binding domain"/>
    <property type="match status" value="1"/>
</dbReference>
<dbReference type="InterPro" id="IPR050281">
    <property type="entry name" value="Flavin_monoamine_oxidase"/>
</dbReference>
<gene>
    <name evidence="2" type="ORF">H0H81_004686</name>
</gene>
<dbReference type="GO" id="GO:0001716">
    <property type="term" value="F:L-amino-acid oxidase activity"/>
    <property type="evidence" value="ECO:0007669"/>
    <property type="project" value="TreeGrafter"/>
</dbReference>
<dbReference type="InterPro" id="IPR002937">
    <property type="entry name" value="Amino_oxidase"/>
</dbReference>
<dbReference type="AlphaFoldDB" id="A0A9P7KJY6"/>
<feature type="domain" description="Amine oxidase" evidence="1">
    <location>
        <begin position="249"/>
        <end position="738"/>
    </location>
</feature>
<accession>A0A9P7KJY6</accession>
<dbReference type="Gene3D" id="1.10.10.1620">
    <property type="match status" value="1"/>
</dbReference>
<evidence type="ECO:0000313" key="3">
    <source>
        <dbReference type="Proteomes" id="UP000717328"/>
    </source>
</evidence>
<dbReference type="Pfam" id="PF01593">
    <property type="entry name" value="Amino_oxidase"/>
    <property type="match status" value="1"/>
</dbReference>
<reference evidence="2" key="1">
    <citation type="submission" date="2021-02" db="EMBL/GenBank/DDBJ databases">
        <authorList>
            <person name="Nieuwenhuis M."/>
            <person name="Van De Peppel L.J.J."/>
        </authorList>
    </citation>
    <scope>NUCLEOTIDE SEQUENCE</scope>
    <source>
        <strain evidence="2">D49</strain>
    </source>
</reference>
<evidence type="ECO:0000313" key="2">
    <source>
        <dbReference type="EMBL" id="KAG5652529.1"/>
    </source>
</evidence>